<accession>A0AAE8R052</accession>
<name>A0AAE8R052_9ENTR</name>
<protein>
    <submittedName>
        <fullName evidence="1">Transporter</fullName>
    </submittedName>
</protein>
<comment type="caution">
    <text evidence="1">The sequence shown here is derived from an EMBL/GenBank/DDBJ whole genome shotgun (WGS) entry which is preliminary data.</text>
</comment>
<dbReference type="GeneID" id="92383536"/>
<evidence type="ECO:0000313" key="2">
    <source>
        <dbReference type="Proteomes" id="UP000291623"/>
    </source>
</evidence>
<gene>
    <name evidence="1" type="ORF">E0L16_01945</name>
</gene>
<dbReference type="RefSeq" id="WP_131636190.1">
    <property type="nucleotide sequence ID" value="NZ_SJON01000001.1"/>
</dbReference>
<sequence length="307" mass="34462">MQKSERHLVVAIIVLIAGLLLVLLPLYVRADNARDWQNLPKDTNLIFGYYNNVHTNTSLDGNLPADGASVDADVYVLRYAHSFDIDGRVSAIQVIQPYASMTASLDNAKYLTGSLNHENLGDTQVVFAHNLFGGPALSVEEFKRWQPEMFLTGALWLTLPTGDYDSDNAINIGANRWAFKPELAFGVPLGPTWLELNSWVSFFTDNNDYQQNSRLEQRPLYTLEGHWSYTLSPALWLSLDSSWTKGGETRVDGTLQDDEQENVLLGGSLGFMLSPRFGGMIAYTDTTHQRDGSPDVTTWSFRLQYLW</sequence>
<proteinExistence type="predicted"/>
<dbReference type="InterPro" id="IPR025737">
    <property type="entry name" value="FApF"/>
</dbReference>
<dbReference type="AlphaFoldDB" id="A0AAE8R052"/>
<evidence type="ECO:0000313" key="1">
    <source>
        <dbReference type="EMBL" id="TCB89802.1"/>
    </source>
</evidence>
<dbReference type="EMBL" id="SJON01000001">
    <property type="protein sequence ID" value="TCB89802.1"/>
    <property type="molecule type" value="Genomic_DNA"/>
</dbReference>
<organism evidence="1 2">
    <name type="scientific">Enterobacter quasihormaechei</name>
    <dbReference type="NCBI Taxonomy" id="2529382"/>
    <lineage>
        <taxon>Bacteria</taxon>
        <taxon>Pseudomonadati</taxon>
        <taxon>Pseudomonadota</taxon>
        <taxon>Gammaproteobacteria</taxon>
        <taxon>Enterobacterales</taxon>
        <taxon>Enterobacteriaceae</taxon>
        <taxon>Enterobacter</taxon>
    </lineage>
</organism>
<dbReference type="Proteomes" id="UP000291623">
    <property type="component" value="Unassembled WGS sequence"/>
</dbReference>
<dbReference type="Pfam" id="PF13557">
    <property type="entry name" value="Phenol_MetA_deg"/>
    <property type="match status" value="1"/>
</dbReference>
<reference evidence="1 2" key="1">
    <citation type="submission" date="2019-02" db="EMBL/GenBank/DDBJ databases">
        <title>The draft genome of Enterobacter spp. strains.</title>
        <authorList>
            <person name="Wang C."/>
            <person name="Feng Y."/>
            <person name="Zong Z."/>
        </authorList>
    </citation>
    <scope>NUCLEOTIDE SEQUENCE [LARGE SCALE GENOMIC DNA]</scope>
    <source>
        <strain evidence="1 2">WCHEQ120003</strain>
    </source>
</reference>